<name>A0A5B7G267_PORTR</name>
<gene>
    <name evidence="1" type="ORF">E2C01_044393</name>
</gene>
<evidence type="ECO:0000313" key="2">
    <source>
        <dbReference type="Proteomes" id="UP000324222"/>
    </source>
</evidence>
<dbReference type="Proteomes" id="UP000324222">
    <property type="component" value="Unassembled WGS sequence"/>
</dbReference>
<protein>
    <submittedName>
        <fullName evidence="1">Uncharacterized protein</fullName>
    </submittedName>
</protein>
<accession>A0A5B7G267</accession>
<dbReference type="AlphaFoldDB" id="A0A5B7G267"/>
<sequence length="99" mass="10639">MGVAWPEGSSEEWFVFVHGDGEKGEVKKEALLLAFPTPLSNPSGHSLPTTPFLSLSLPPLLPSLSVSLSRSSIRSYLPEHLLFSFVGVDPPGHLITSLT</sequence>
<keyword evidence="2" id="KW-1185">Reference proteome</keyword>
<organism evidence="1 2">
    <name type="scientific">Portunus trituberculatus</name>
    <name type="common">Swimming crab</name>
    <name type="synonym">Neptunus trituberculatus</name>
    <dbReference type="NCBI Taxonomy" id="210409"/>
    <lineage>
        <taxon>Eukaryota</taxon>
        <taxon>Metazoa</taxon>
        <taxon>Ecdysozoa</taxon>
        <taxon>Arthropoda</taxon>
        <taxon>Crustacea</taxon>
        <taxon>Multicrustacea</taxon>
        <taxon>Malacostraca</taxon>
        <taxon>Eumalacostraca</taxon>
        <taxon>Eucarida</taxon>
        <taxon>Decapoda</taxon>
        <taxon>Pleocyemata</taxon>
        <taxon>Brachyura</taxon>
        <taxon>Eubrachyura</taxon>
        <taxon>Portunoidea</taxon>
        <taxon>Portunidae</taxon>
        <taxon>Portuninae</taxon>
        <taxon>Portunus</taxon>
    </lineage>
</organism>
<dbReference type="EMBL" id="VSRR010009583">
    <property type="protein sequence ID" value="MPC50564.1"/>
    <property type="molecule type" value="Genomic_DNA"/>
</dbReference>
<reference evidence="1 2" key="1">
    <citation type="submission" date="2019-05" db="EMBL/GenBank/DDBJ databases">
        <title>Another draft genome of Portunus trituberculatus and its Hox gene families provides insights of decapod evolution.</title>
        <authorList>
            <person name="Jeong J.-H."/>
            <person name="Song I."/>
            <person name="Kim S."/>
            <person name="Choi T."/>
            <person name="Kim D."/>
            <person name="Ryu S."/>
            <person name="Kim W."/>
        </authorList>
    </citation>
    <scope>NUCLEOTIDE SEQUENCE [LARGE SCALE GENOMIC DNA]</scope>
    <source>
        <tissue evidence="1">Muscle</tissue>
    </source>
</reference>
<evidence type="ECO:0000313" key="1">
    <source>
        <dbReference type="EMBL" id="MPC50564.1"/>
    </source>
</evidence>
<proteinExistence type="predicted"/>
<comment type="caution">
    <text evidence="1">The sequence shown here is derived from an EMBL/GenBank/DDBJ whole genome shotgun (WGS) entry which is preliminary data.</text>
</comment>